<keyword evidence="1" id="KW-1133">Transmembrane helix</keyword>
<dbReference type="Pfam" id="PF13383">
    <property type="entry name" value="Methyltransf_22"/>
    <property type="match status" value="1"/>
</dbReference>
<dbReference type="PANTHER" id="PTHR32026:SF10">
    <property type="entry name" value="METHYLTRANSFERASE-LIKE PROTEIN 24-RELATED"/>
    <property type="match status" value="1"/>
</dbReference>
<feature type="transmembrane region" description="Helical" evidence="1">
    <location>
        <begin position="105"/>
        <end position="126"/>
    </location>
</feature>
<dbReference type="PANTHER" id="PTHR32026">
    <property type="entry name" value="METHYLTRANSFERASE-LIKE PROTEIN 24"/>
    <property type="match status" value="1"/>
</dbReference>
<evidence type="ECO:0000259" key="2">
    <source>
        <dbReference type="Pfam" id="PF13383"/>
    </source>
</evidence>
<keyword evidence="1" id="KW-0472">Membrane</keyword>
<dbReference type="InterPro" id="IPR026913">
    <property type="entry name" value="METTL24"/>
</dbReference>
<dbReference type="InterPro" id="IPR025714">
    <property type="entry name" value="Methyltranfer_dom"/>
</dbReference>
<name>A0AAD9K3K8_9ANNE</name>
<evidence type="ECO:0000313" key="4">
    <source>
        <dbReference type="Proteomes" id="UP001208570"/>
    </source>
</evidence>
<keyword evidence="4" id="KW-1185">Reference proteome</keyword>
<proteinExistence type="predicted"/>
<protein>
    <recommendedName>
        <fullName evidence="2">Methyltransferase domain-containing protein</fullName>
    </recommendedName>
</protein>
<dbReference type="Proteomes" id="UP001208570">
    <property type="component" value="Unassembled WGS sequence"/>
</dbReference>
<organism evidence="3 4">
    <name type="scientific">Paralvinella palmiformis</name>
    <dbReference type="NCBI Taxonomy" id="53620"/>
    <lineage>
        <taxon>Eukaryota</taxon>
        <taxon>Metazoa</taxon>
        <taxon>Spiralia</taxon>
        <taxon>Lophotrochozoa</taxon>
        <taxon>Annelida</taxon>
        <taxon>Polychaeta</taxon>
        <taxon>Sedentaria</taxon>
        <taxon>Canalipalpata</taxon>
        <taxon>Terebellida</taxon>
        <taxon>Terebelliformia</taxon>
        <taxon>Alvinellidae</taxon>
        <taxon>Paralvinella</taxon>
    </lineage>
</organism>
<dbReference type="AlphaFoldDB" id="A0AAD9K3K8"/>
<sequence length="379" mass="43251">MSITSCRRASFRSPESTESLRLCIVGRDLSVWKKKWLLLIGIEKPEGVERSDPVRELVAQPAELIEPVEPVGVESPPIQVKIAEPEKAKVTQTPNEMATPMDKHVYGLLLLLVCGVWIPYVILSYLKLNIHLHDIFSGNSSRSGIQKMICDNFLKTTTTTTTGKTTFGETIINLPEGLYQIKERWPFNTTDLFTNNVTYEEQELAYYKINNEWSFDEAVVEKYGCIVRAFDPTMSNYPNVTKRGEKIFFYPVGIYGNNTVIKLKRHKICPVKTLGTIRKELHDEEKVIDYLKSDVERFEWSALEAMFSEGFLSKYVKQIGIEYHNHYIKKHQNEPVPLGAMLTKGAVPDNLPPVARALALHEFKMASHVKTRSNTSCYK</sequence>
<evidence type="ECO:0000313" key="3">
    <source>
        <dbReference type="EMBL" id="KAK2163290.1"/>
    </source>
</evidence>
<feature type="domain" description="Methyltransferase" evidence="2">
    <location>
        <begin position="210"/>
        <end position="328"/>
    </location>
</feature>
<accession>A0AAD9K3K8</accession>
<gene>
    <name evidence="3" type="ORF">LSH36_82g03052</name>
</gene>
<reference evidence="3" key="1">
    <citation type="journal article" date="2023" name="Mol. Biol. Evol.">
        <title>Third-Generation Sequencing Reveals the Adaptive Role of the Epigenome in Three Deep-Sea Polychaetes.</title>
        <authorList>
            <person name="Perez M."/>
            <person name="Aroh O."/>
            <person name="Sun Y."/>
            <person name="Lan Y."/>
            <person name="Juniper S.K."/>
            <person name="Young C.R."/>
            <person name="Angers B."/>
            <person name="Qian P.Y."/>
        </authorList>
    </citation>
    <scope>NUCLEOTIDE SEQUENCE</scope>
    <source>
        <strain evidence="3">P08H-3</strain>
    </source>
</reference>
<evidence type="ECO:0000256" key="1">
    <source>
        <dbReference type="SAM" id="Phobius"/>
    </source>
</evidence>
<dbReference type="EMBL" id="JAODUP010000082">
    <property type="protein sequence ID" value="KAK2163290.1"/>
    <property type="molecule type" value="Genomic_DNA"/>
</dbReference>
<keyword evidence="1" id="KW-0812">Transmembrane</keyword>
<comment type="caution">
    <text evidence="3">The sequence shown here is derived from an EMBL/GenBank/DDBJ whole genome shotgun (WGS) entry which is preliminary data.</text>
</comment>